<dbReference type="STRING" id="526226.Gbro_0548"/>
<feature type="transmembrane region" description="Helical" evidence="1">
    <location>
        <begin position="206"/>
        <end position="224"/>
    </location>
</feature>
<evidence type="ECO:0000313" key="2">
    <source>
        <dbReference type="EMBL" id="ACY19878.1"/>
    </source>
</evidence>
<keyword evidence="1" id="KW-1133">Transmembrane helix</keyword>
<feature type="transmembrane region" description="Helical" evidence="1">
    <location>
        <begin position="107"/>
        <end position="132"/>
    </location>
</feature>
<organism evidence="2 3">
    <name type="scientific">Gordonia bronchialis (strain ATCC 25592 / DSM 43247 / BCRC 13721 / JCM 3198 / KCTC 3076 / NBRC 16047 / NCTC 10667)</name>
    <name type="common">Rhodococcus bronchialis</name>
    <dbReference type="NCBI Taxonomy" id="526226"/>
    <lineage>
        <taxon>Bacteria</taxon>
        <taxon>Bacillati</taxon>
        <taxon>Actinomycetota</taxon>
        <taxon>Actinomycetes</taxon>
        <taxon>Mycobacteriales</taxon>
        <taxon>Gordoniaceae</taxon>
        <taxon>Gordonia</taxon>
    </lineage>
</organism>
<dbReference type="Proteomes" id="UP000001219">
    <property type="component" value="Chromosome"/>
</dbReference>
<feature type="transmembrane region" description="Helical" evidence="1">
    <location>
        <begin position="138"/>
        <end position="157"/>
    </location>
</feature>
<dbReference type="AlphaFoldDB" id="D0LEG0"/>
<keyword evidence="1" id="KW-0472">Membrane</keyword>
<reference evidence="3" key="1">
    <citation type="submission" date="2009-10" db="EMBL/GenBank/DDBJ databases">
        <title>The complete chromosome of Gordonia bronchialis DSM 43247.</title>
        <authorList>
            <consortium name="US DOE Joint Genome Institute (JGI-PGF)"/>
            <person name="Lucas S."/>
            <person name="Copeland A."/>
            <person name="Lapidus A."/>
            <person name="Glavina del Rio T."/>
            <person name="Dalin E."/>
            <person name="Tice H."/>
            <person name="Bruce D."/>
            <person name="Goodwin L."/>
            <person name="Pitluck S."/>
            <person name="Kyrpides N."/>
            <person name="Mavromatis K."/>
            <person name="Ivanova N."/>
            <person name="Ovchinnikova G."/>
            <person name="Saunders E."/>
            <person name="Brettin T."/>
            <person name="Detter J.C."/>
            <person name="Han C."/>
            <person name="Larimer F."/>
            <person name="Land M."/>
            <person name="Hauser L."/>
            <person name="Markowitz V."/>
            <person name="Cheng J.-F."/>
            <person name="Hugenholtz P."/>
            <person name="Woyke T."/>
            <person name="Wu D."/>
            <person name="Jando M."/>
            <person name="Schneider S."/>
            <person name="Goeker M."/>
            <person name="Klenk H.-P."/>
            <person name="Eisen J.A."/>
        </authorList>
    </citation>
    <scope>NUCLEOTIDE SEQUENCE [LARGE SCALE GENOMIC DNA]</scope>
    <source>
        <strain evidence="3">ATCC 25592 / DSM 43247 / BCRC 13721 / JCM 3198 / KCTC 3076 / NBRC 16047 / NCTC 10667</strain>
    </source>
</reference>
<dbReference type="KEGG" id="gbr:Gbro_0548"/>
<evidence type="ECO:0000313" key="3">
    <source>
        <dbReference type="Proteomes" id="UP000001219"/>
    </source>
</evidence>
<keyword evidence="3" id="KW-1185">Reference proteome</keyword>
<dbReference type="EMBL" id="CP001802">
    <property type="protein sequence ID" value="ACY19878.1"/>
    <property type="molecule type" value="Genomic_DNA"/>
</dbReference>
<feature type="transmembrane region" description="Helical" evidence="1">
    <location>
        <begin position="23"/>
        <end position="43"/>
    </location>
</feature>
<dbReference type="HOGENOM" id="CLU_857287_0_0_11"/>
<feature type="transmembrane region" description="Helical" evidence="1">
    <location>
        <begin position="236"/>
        <end position="257"/>
    </location>
</feature>
<sequence length="324" mass="34091">MTAPTPTPEIHVHAGQSNAGMELIRIVATLLLFGGLGVLVWAVSQGPLAEQASIVAAAGSMFFARQLWRRGVVGVPSVATPAGGASLGQSLVNAVTTQLARRGALTLLIIAIGIGFVFLFVREVIVVAMASIFGDGAAVYLSIAMTAALGFLAQHLADRRFGPPRREGPRVIEWNSLPGEEGIDHVYRIARELTSNSDGFVRRCHWAMLLPVAAGYGVLTLAVREIVTQAMSVFQNLWIAGGVALAIGSLVVMPTLIPTMLKALRDREVTDEASAAPAAPAQVVIPTVANAAPTTSVVTPTTSSPATKKVVRRVVKKKDVNDHE</sequence>
<proteinExistence type="predicted"/>
<gene>
    <name evidence="2" type="ordered locus">Gbro_0548</name>
</gene>
<reference evidence="2 3" key="2">
    <citation type="journal article" date="2010" name="Stand. Genomic Sci.">
        <title>Complete genome sequence of Gordonia bronchialis type strain (3410).</title>
        <authorList>
            <person name="Ivanova N."/>
            <person name="Sikorski J."/>
            <person name="Jando M."/>
            <person name="Lapidus A."/>
            <person name="Nolan M."/>
            <person name="Lucas S."/>
            <person name="Del Rio T.G."/>
            <person name="Tice H."/>
            <person name="Copeland A."/>
            <person name="Cheng J.F."/>
            <person name="Chen F."/>
            <person name="Bruce D."/>
            <person name="Goodwin L."/>
            <person name="Pitluck S."/>
            <person name="Mavromatis K."/>
            <person name="Ovchinnikova G."/>
            <person name="Pati A."/>
            <person name="Chen A."/>
            <person name="Palaniappan K."/>
            <person name="Land M."/>
            <person name="Hauser L."/>
            <person name="Chang Y.J."/>
            <person name="Jeffries C.D."/>
            <person name="Chain P."/>
            <person name="Saunders E."/>
            <person name="Han C."/>
            <person name="Detter J.C."/>
            <person name="Brettin T."/>
            <person name="Rohde M."/>
            <person name="Goker M."/>
            <person name="Bristow J."/>
            <person name="Eisen J.A."/>
            <person name="Markowitz V."/>
            <person name="Hugenholtz P."/>
            <person name="Klenk H.P."/>
            <person name="Kyrpides N.C."/>
        </authorList>
    </citation>
    <scope>NUCLEOTIDE SEQUENCE [LARGE SCALE GENOMIC DNA]</scope>
    <source>
        <strain evidence="3">ATCC 25592 / DSM 43247 / BCRC 13721 / JCM 3198 / KCTC 3076 / NBRC 16047 / NCTC 10667</strain>
    </source>
</reference>
<name>D0LEG0_GORB4</name>
<protein>
    <submittedName>
        <fullName evidence="2">Uncharacterized protein</fullName>
    </submittedName>
</protein>
<dbReference type="eggNOG" id="ENOG5031VVA">
    <property type="taxonomic scope" value="Bacteria"/>
</dbReference>
<accession>D0LEG0</accession>
<evidence type="ECO:0000256" key="1">
    <source>
        <dbReference type="SAM" id="Phobius"/>
    </source>
</evidence>
<keyword evidence="1" id="KW-0812">Transmembrane</keyword>